<accession>A0ABY2J0J2</accession>
<evidence type="ECO:0000313" key="1">
    <source>
        <dbReference type="EMBL" id="TFC98219.1"/>
    </source>
</evidence>
<evidence type="ECO:0000313" key="2">
    <source>
        <dbReference type="Proteomes" id="UP000297853"/>
    </source>
</evidence>
<proteinExistence type="predicted"/>
<dbReference type="EMBL" id="SOGQ01000055">
    <property type="protein sequence ID" value="TFC98219.1"/>
    <property type="molecule type" value="Genomic_DNA"/>
</dbReference>
<dbReference type="Proteomes" id="UP000297853">
    <property type="component" value="Unassembled WGS sequence"/>
</dbReference>
<sequence>MSPATITYTAFTQAGETPTRSETDFGPVVTLLAYAYAYAYACVSDGSGGLWTFTATSTTPGALACVLGFGGRIVTRDAAYNEGLVAPETVDCTGNPRR</sequence>
<protein>
    <submittedName>
        <fullName evidence="1">Uncharacterized protein</fullName>
    </submittedName>
</protein>
<reference evidence="1 2" key="1">
    <citation type="submission" date="2019-03" db="EMBL/GenBank/DDBJ databases">
        <title>Genomics of glacier-inhabiting Cryobacterium strains.</title>
        <authorList>
            <person name="Liu Q."/>
            <person name="Xin Y.-H."/>
        </authorList>
    </citation>
    <scope>NUCLEOTIDE SEQUENCE [LARGE SCALE GENOMIC DNA]</scope>
    <source>
        <strain evidence="1 2">TMT1-23-1</strain>
    </source>
</reference>
<gene>
    <name evidence="1" type="ORF">E3T28_11500</name>
</gene>
<comment type="caution">
    <text evidence="1">The sequence shown here is derived from an EMBL/GenBank/DDBJ whole genome shotgun (WGS) entry which is preliminary data.</text>
</comment>
<organism evidence="1 2">
    <name type="scientific">Cryobacterium sinapicolor</name>
    <dbReference type="NCBI Taxonomy" id="1259236"/>
    <lineage>
        <taxon>Bacteria</taxon>
        <taxon>Bacillati</taxon>
        <taxon>Actinomycetota</taxon>
        <taxon>Actinomycetes</taxon>
        <taxon>Micrococcales</taxon>
        <taxon>Microbacteriaceae</taxon>
        <taxon>Cryobacterium</taxon>
    </lineage>
</organism>
<name>A0ABY2J0J2_9MICO</name>
<keyword evidence="2" id="KW-1185">Reference proteome</keyword>